<gene>
    <name evidence="6" type="ORF">HNV28_34570</name>
</gene>
<dbReference type="PROSITE" id="PS00552">
    <property type="entry name" value="HTH_MERR_1"/>
    <property type="match status" value="1"/>
</dbReference>
<evidence type="ECO:0000313" key="6">
    <source>
        <dbReference type="EMBL" id="NOJ83380.1"/>
    </source>
</evidence>
<dbReference type="GO" id="GO:0003677">
    <property type="term" value="F:DNA binding"/>
    <property type="evidence" value="ECO:0007669"/>
    <property type="project" value="UniProtKB-KW"/>
</dbReference>
<feature type="domain" description="HTH merR-type" evidence="5">
    <location>
        <begin position="5"/>
        <end position="74"/>
    </location>
</feature>
<dbReference type="CDD" id="cd04770">
    <property type="entry name" value="HTH_HMRTR"/>
    <property type="match status" value="1"/>
</dbReference>
<dbReference type="Pfam" id="PF13411">
    <property type="entry name" value="MerR_1"/>
    <property type="match status" value="1"/>
</dbReference>
<proteinExistence type="predicted"/>
<feature type="non-terminal residue" evidence="6">
    <location>
        <position position="137"/>
    </location>
</feature>
<dbReference type="PANTHER" id="PTHR30204:SF94">
    <property type="entry name" value="HEAVY METAL-DEPENDENT TRANSCRIPTIONAL REGULATOR HI_0293-RELATED"/>
    <property type="match status" value="1"/>
</dbReference>
<evidence type="ECO:0000256" key="4">
    <source>
        <dbReference type="SAM" id="Coils"/>
    </source>
</evidence>
<dbReference type="PROSITE" id="PS50937">
    <property type="entry name" value="HTH_MERR_2"/>
    <property type="match status" value="1"/>
</dbReference>
<reference evidence="6 7" key="1">
    <citation type="submission" date="2020-05" db="EMBL/GenBank/DDBJ databases">
        <authorList>
            <person name="Whitworth D."/>
        </authorList>
    </citation>
    <scope>NUCLEOTIDE SEQUENCE [LARGE SCALE GENOMIC DNA]</scope>
    <source>
        <strain evidence="6 7">AM005</strain>
    </source>
</reference>
<keyword evidence="4" id="KW-0175">Coiled coil</keyword>
<dbReference type="PANTHER" id="PTHR30204">
    <property type="entry name" value="REDOX-CYCLING DRUG-SENSING TRANSCRIPTIONAL ACTIVATOR SOXR"/>
    <property type="match status" value="1"/>
</dbReference>
<name>A0A7Y4IRG9_MYXXA</name>
<dbReference type="RefSeq" id="WP_171445148.1">
    <property type="nucleotide sequence ID" value="NZ_JABFNS010000210.1"/>
</dbReference>
<dbReference type="PRINTS" id="PR00040">
    <property type="entry name" value="HTHMERR"/>
</dbReference>
<protein>
    <submittedName>
        <fullName evidence="6">Heavy metal-responsive transcriptional regulator</fullName>
    </submittedName>
</protein>
<dbReference type="EMBL" id="JABFNT010000188">
    <property type="protein sequence ID" value="NOJ83380.1"/>
    <property type="molecule type" value="Genomic_DNA"/>
</dbReference>
<accession>A0A7Y4IRG9</accession>
<dbReference type="GO" id="GO:0003700">
    <property type="term" value="F:DNA-binding transcription factor activity"/>
    <property type="evidence" value="ECO:0007669"/>
    <property type="project" value="InterPro"/>
</dbReference>
<dbReference type="Gene3D" id="1.10.1660.10">
    <property type="match status" value="1"/>
</dbReference>
<keyword evidence="2" id="KW-0238">DNA-binding</keyword>
<evidence type="ECO:0000313" key="7">
    <source>
        <dbReference type="Proteomes" id="UP000533080"/>
    </source>
</evidence>
<feature type="coiled-coil region" evidence="4">
    <location>
        <begin position="86"/>
        <end position="113"/>
    </location>
</feature>
<dbReference type="Proteomes" id="UP000533080">
    <property type="component" value="Unassembled WGS sequence"/>
</dbReference>
<dbReference type="InterPro" id="IPR009061">
    <property type="entry name" value="DNA-bd_dom_put_sf"/>
</dbReference>
<keyword evidence="1" id="KW-0805">Transcription regulation</keyword>
<dbReference type="SMART" id="SM00422">
    <property type="entry name" value="HTH_MERR"/>
    <property type="match status" value="1"/>
</dbReference>
<dbReference type="InterPro" id="IPR000551">
    <property type="entry name" value="MerR-type_HTH_dom"/>
</dbReference>
<evidence type="ECO:0000256" key="2">
    <source>
        <dbReference type="ARBA" id="ARBA00023125"/>
    </source>
</evidence>
<keyword evidence="3" id="KW-0804">Transcription</keyword>
<comment type="caution">
    <text evidence="6">The sequence shown here is derived from an EMBL/GenBank/DDBJ whole genome shotgun (WGS) entry which is preliminary data.</text>
</comment>
<evidence type="ECO:0000256" key="1">
    <source>
        <dbReference type="ARBA" id="ARBA00023015"/>
    </source>
</evidence>
<dbReference type="InterPro" id="IPR047057">
    <property type="entry name" value="MerR_fam"/>
</dbReference>
<sequence length="137" mass="15003">MTEQGLLIGQVAAEAGVNIRTLRFYEREGVLPPPERRPSGYRTYSPETVSLVRFIKRAQALGYTLAEAKELLALRDTRGAACAEVQRNAGQKLADVRERIRQLQAMALALSKLLSSCAEPHHAHACPLLEALDAPPS</sequence>
<evidence type="ECO:0000256" key="3">
    <source>
        <dbReference type="ARBA" id="ARBA00023163"/>
    </source>
</evidence>
<dbReference type="AlphaFoldDB" id="A0A7Y4IRG9"/>
<organism evidence="6 7">
    <name type="scientific">Myxococcus xanthus</name>
    <dbReference type="NCBI Taxonomy" id="34"/>
    <lineage>
        <taxon>Bacteria</taxon>
        <taxon>Pseudomonadati</taxon>
        <taxon>Myxococcota</taxon>
        <taxon>Myxococcia</taxon>
        <taxon>Myxococcales</taxon>
        <taxon>Cystobacterineae</taxon>
        <taxon>Myxococcaceae</taxon>
        <taxon>Myxococcus</taxon>
    </lineage>
</organism>
<evidence type="ECO:0000259" key="5">
    <source>
        <dbReference type="PROSITE" id="PS50937"/>
    </source>
</evidence>
<dbReference type="SUPFAM" id="SSF46955">
    <property type="entry name" value="Putative DNA-binding domain"/>
    <property type="match status" value="1"/>
</dbReference>